<name>A0ABD0LJ09_9CAEN</name>
<evidence type="ECO:0000313" key="2">
    <source>
        <dbReference type="Proteomes" id="UP001519460"/>
    </source>
</evidence>
<comment type="caution">
    <text evidence="1">The sequence shown here is derived from an EMBL/GenBank/DDBJ whole genome shotgun (WGS) entry which is preliminary data.</text>
</comment>
<dbReference type="Proteomes" id="UP001519460">
    <property type="component" value="Unassembled WGS sequence"/>
</dbReference>
<dbReference type="AlphaFoldDB" id="A0ABD0LJ09"/>
<gene>
    <name evidence="1" type="ORF">BaRGS_00009526</name>
</gene>
<dbReference type="EMBL" id="JACVVK020000045">
    <property type="protein sequence ID" value="KAK7499266.1"/>
    <property type="molecule type" value="Genomic_DNA"/>
</dbReference>
<sequence>MAASGGRNVKAKSSFLPSIVQACLAPALRPLRTAAESEPGDGDYYNESDSESSVILNQTGSQAAVHVSQGAAVILTVRHIQGTAASQWGAVPAAIK</sequence>
<organism evidence="1 2">
    <name type="scientific">Batillaria attramentaria</name>
    <dbReference type="NCBI Taxonomy" id="370345"/>
    <lineage>
        <taxon>Eukaryota</taxon>
        <taxon>Metazoa</taxon>
        <taxon>Spiralia</taxon>
        <taxon>Lophotrochozoa</taxon>
        <taxon>Mollusca</taxon>
        <taxon>Gastropoda</taxon>
        <taxon>Caenogastropoda</taxon>
        <taxon>Sorbeoconcha</taxon>
        <taxon>Cerithioidea</taxon>
        <taxon>Batillariidae</taxon>
        <taxon>Batillaria</taxon>
    </lineage>
</organism>
<dbReference type="PROSITE" id="PS51257">
    <property type="entry name" value="PROKAR_LIPOPROTEIN"/>
    <property type="match status" value="1"/>
</dbReference>
<proteinExistence type="predicted"/>
<protein>
    <submittedName>
        <fullName evidence="1">Uncharacterized protein</fullName>
    </submittedName>
</protein>
<evidence type="ECO:0000313" key="1">
    <source>
        <dbReference type="EMBL" id="KAK7499266.1"/>
    </source>
</evidence>
<accession>A0ABD0LJ09</accession>
<reference evidence="1 2" key="1">
    <citation type="journal article" date="2023" name="Sci. Data">
        <title>Genome assembly of the Korean intertidal mud-creeper Batillaria attramentaria.</title>
        <authorList>
            <person name="Patra A.K."/>
            <person name="Ho P.T."/>
            <person name="Jun S."/>
            <person name="Lee S.J."/>
            <person name="Kim Y."/>
            <person name="Won Y.J."/>
        </authorList>
    </citation>
    <scope>NUCLEOTIDE SEQUENCE [LARGE SCALE GENOMIC DNA]</scope>
    <source>
        <strain evidence="1">Wonlab-2016</strain>
    </source>
</reference>
<keyword evidence="2" id="KW-1185">Reference proteome</keyword>